<dbReference type="AlphaFoldDB" id="A0A545VQJ7"/>
<feature type="domain" description="Ricin B lectin" evidence="1">
    <location>
        <begin position="9"/>
        <end position="92"/>
    </location>
</feature>
<keyword evidence="2" id="KW-0430">Lectin</keyword>
<dbReference type="SUPFAM" id="SSF50370">
    <property type="entry name" value="Ricin B-like lectins"/>
    <property type="match status" value="1"/>
</dbReference>
<evidence type="ECO:0000313" key="3">
    <source>
        <dbReference type="Proteomes" id="UP000315783"/>
    </source>
</evidence>
<dbReference type="GO" id="GO:0030246">
    <property type="term" value="F:carbohydrate binding"/>
    <property type="evidence" value="ECO:0007669"/>
    <property type="project" value="UniProtKB-KW"/>
</dbReference>
<evidence type="ECO:0000313" key="2">
    <source>
        <dbReference type="EMBL" id="TQV92204.1"/>
    </source>
</evidence>
<dbReference type="InterPro" id="IPR000772">
    <property type="entry name" value="Ricin_B_lectin"/>
</dbReference>
<dbReference type="PROSITE" id="PS50231">
    <property type="entry name" value="RICIN_B_LECTIN"/>
    <property type="match status" value="1"/>
</dbReference>
<dbReference type="OrthoDB" id="9895617at2759"/>
<evidence type="ECO:0000259" key="1">
    <source>
        <dbReference type="Pfam" id="PF00652"/>
    </source>
</evidence>
<proteinExistence type="predicted"/>
<gene>
    <name evidence="2" type="ORF">IF1G_09276</name>
</gene>
<dbReference type="Gene3D" id="2.80.10.50">
    <property type="match status" value="1"/>
</dbReference>
<reference evidence="2 3" key="1">
    <citation type="journal article" date="2019" name="Appl. Microbiol. Biotechnol.">
        <title>Genome sequence of Isaria javanica and comparative genome analysis insights into family S53 peptidase evolution in fungal entomopathogens.</title>
        <authorList>
            <person name="Lin R."/>
            <person name="Zhang X."/>
            <person name="Xin B."/>
            <person name="Zou M."/>
            <person name="Gao Y."/>
            <person name="Qin F."/>
            <person name="Hu Q."/>
            <person name="Xie B."/>
            <person name="Cheng X."/>
        </authorList>
    </citation>
    <scope>NUCLEOTIDE SEQUENCE [LARGE SCALE GENOMIC DNA]</scope>
    <source>
        <strain evidence="2 3">IJ1G</strain>
    </source>
</reference>
<accession>A0A545VQJ7</accession>
<dbReference type="Pfam" id="PF00652">
    <property type="entry name" value="Ricin_B_lectin"/>
    <property type="match status" value="1"/>
</dbReference>
<comment type="caution">
    <text evidence="2">The sequence shown here is derived from an EMBL/GenBank/DDBJ whole genome shotgun (WGS) entry which is preliminary data.</text>
</comment>
<sequence length="129" mass="14406">MTFPDGEFLIRNRASGRCLDVAYMSTEAGGSVIAWEAKSDDEDASNQRWRFEDGQLINCHSGLALCFNQIEGESGATQEERNGSDGQIFEYSDGIIRLASHPEFVVGEWEGDVKIAHDDESDPARRWEC</sequence>
<dbReference type="EMBL" id="SPUK01000016">
    <property type="protein sequence ID" value="TQV92204.1"/>
    <property type="molecule type" value="Genomic_DNA"/>
</dbReference>
<name>A0A545VQJ7_9HYPO</name>
<keyword evidence="3" id="KW-1185">Reference proteome</keyword>
<dbReference type="InterPro" id="IPR035992">
    <property type="entry name" value="Ricin_B-like_lectins"/>
</dbReference>
<organism evidence="2 3">
    <name type="scientific">Cordyceps javanica</name>
    <dbReference type="NCBI Taxonomy" id="43265"/>
    <lineage>
        <taxon>Eukaryota</taxon>
        <taxon>Fungi</taxon>
        <taxon>Dikarya</taxon>
        <taxon>Ascomycota</taxon>
        <taxon>Pezizomycotina</taxon>
        <taxon>Sordariomycetes</taxon>
        <taxon>Hypocreomycetidae</taxon>
        <taxon>Hypocreales</taxon>
        <taxon>Cordycipitaceae</taxon>
        <taxon>Cordyceps</taxon>
    </lineage>
</organism>
<protein>
    <submittedName>
        <fullName evidence="2">Ricin B-related lectin</fullName>
    </submittedName>
</protein>
<dbReference type="Proteomes" id="UP000315783">
    <property type="component" value="Unassembled WGS sequence"/>
</dbReference>